<evidence type="ECO:0000256" key="7">
    <source>
        <dbReference type="ARBA" id="ARBA00022898"/>
    </source>
</evidence>
<dbReference type="GO" id="GO:0035999">
    <property type="term" value="P:tetrahydrofolate interconversion"/>
    <property type="evidence" value="ECO:0007669"/>
    <property type="project" value="UniProtKB-UniPathway"/>
</dbReference>
<dbReference type="GO" id="GO:0030170">
    <property type="term" value="F:pyridoxal phosphate binding"/>
    <property type="evidence" value="ECO:0007669"/>
    <property type="project" value="InterPro"/>
</dbReference>
<keyword evidence="12" id="KW-1185">Reference proteome</keyword>
<dbReference type="PROSITE" id="PS00096">
    <property type="entry name" value="SHMT"/>
    <property type="match status" value="1"/>
</dbReference>
<protein>
    <recommendedName>
        <fullName evidence="9">Serine hydroxymethyltransferase</fullName>
        <ecNumber evidence="9">2.1.2.1</ecNumber>
    </recommendedName>
</protein>
<gene>
    <name evidence="11" type="ORF">BCR32DRAFT_297058</name>
</gene>
<comment type="function">
    <text evidence="9">Interconversion of serine and glycine.</text>
</comment>
<dbReference type="GO" id="GO:0005739">
    <property type="term" value="C:mitochondrion"/>
    <property type="evidence" value="ECO:0007669"/>
    <property type="project" value="TreeGrafter"/>
</dbReference>
<evidence type="ECO:0000313" key="12">
    <source>
        <dbReference type="Proteomes" id="UP000193944"/>
    </source>
</evidence>
<comment type="pathway">
    <text evidence="3 9">One-carbon metabolism; tetrahydrofolate interconversion.</text>
</comment>
<dbReference type="EMBL" id="MCFG01000374">
    <property type="protein sequence ID" value="ORX75155.1"/>
    <property type="molecule type" value="Genomic_DNA"/>
</dbReference>
<evidence type="ECO:0000256" key="2">
    <source>
        <dbReference type="ARBA" id="ARBA00001933"/>
    </source>
</evidence>
<dbReference type="PANTHER" id="PTHR11680:SF28">
    <property type="entry name" value="SERINE HYDROXYMETHYLTRANSFERASE, MITOCHONDRIAL"/>
    <property type="match status" value="1"/>
</dbReference>
<evidence type="ECO:0000256" key="3">
    <source>
        <dbReference type="ARBA" id="ARBA00004777"/>
    </source>
</evidence>
<dbReference type="Proteomes" id="UP000193944">
    <property type="component" value="Unassembled WGS sequence"/>
</dbReference>
<dbReference type="GO" id="GO:0032259">
    <property type="term" value="P:methylation"/>
    <property type="evidence" value="ECO:0007669"/>
    <property type="project" value="UniProtKB-KW"/>
</dbReference>
<evidence type="ECO:0000313" key="11">
    <source>
        <dbReference type="EMBL" id="ORX75155.1"/>
    </source>
</evidence>
<evidence type="ECO:0000256" key="1">
    <source>
        <dbReference type="ARBA" id="ARBA00001528"/>
    </source>
</evidence>
<keyword evidence="11" id="KW-0489">Methyltransferase</keyword>
<dbReference type="Pfam" id="PF00464">
    <property type="entry name" value="SHMT"/>
    <property type="match status" value="1"/>
</dbReference>
<evidence type="ECO:0000256" key="4">
    <source>
        <dbReference type="ARBA" id="ARBA00006376"/>
    </source>
</evidence>
<evidence type="ECO:0000256" key="8">
    <source>
        <dbReference type="PIRSR" id="PIRSR000412-50"/>
    </source>
</evidence>
<organism evidence="11 12">
    <name type="scientific">Anaeromyces robustus</name>
    <dbReference type="NCBI Taxonomy" id="1754192"/>
    <lineage>
        <taxon>Eukaryota</taxon>
        <taxon>Fungi</taxon>
        <taxon>Fungi incertae sedis</taxon>
        <taxon>Chytridiomycota</taxon>
        <taxon>Chytridiomycota incertae sedis</taxon>
        <taxon>Neocallimastigomycetes</taxon>
        <taxon>Neocallimastigales</taxon>
        <taxon>Neocallimastigaceae</taxon>
        <taxon>Anaeromyces</taxon>
    </lineage>
</organism>
<dbReference type="FunFam" id="3.40.640.10:FF:000097">
    <property type="entry name" value="Serine hydroxymethyltransferase"/>
    <property type="match status" value="1"/>
</dbReference>
<sequence length="543" mass="61517">MSLQFNNLYKKTINTIVNNSAYSLISGKRNFIQEIKINNPLNKKLILSSNFNISSKNGNSLVLQKSYLHQKSLVQENTYLNQHLLENDPELFDIIEKEKKRQYESINLIPSENYTSTAVLDALGSVLQNKYSEGYPGARYYGGNQYIDMIENLCKERALQAFNLDPEFWGVNVQALSGTPANMCVYSALLNPHDRIMGLNLSHGGHLSHGHQTVNRKVSAVSKFFETMPYYVNEKTGIVDYDQLEMLVKAFKPKLIVAGSSAYSRNFDYARMKKIAKLTKAYLMADIAHVSGMIAAGYLNNPFEYCDVVTTTTHKSLRGPRGALIFYRKGVRRTIMHNLKEYYDLEKPINLAVFPQHHGGPHNNTIAALAVALKQVKSESFKKYQGQVLKNCKVLEEEFKKMGYKIVSDGTDTHLLVLNLKPKKIDGARVEKVLEKANISTNKNTIPGDKSAILPSGLRMGSPAMTTRELKEEDFREIAHFVDRGINIAIRIHEQVKGKLRDFKSALNNNTYTEIENLKKDVIEFSRQFPVVGFDQSSSRYCK</sequence>
<dbReference type="UniPathway" id="UPA00193"/>
<dbReference type="InterPro" id="IPR049943">
    <property type="entry name" value="Ser_HO-MeTrfase-like"/>
</dbReference>
<dbReference type="HAMAP" id="MF_00051">
    <property type="entry name" value="SHMT"/>
    <property type="match status" value="1"/>
</dbReference>
<comment type="similarity">
    <text evidence="4 9">Belongs to the SHMT family.</text>
</comment>
<dbReference type="AlphaFoldDB" id="A0A1Y1WP51"/>
<dbReference type="InterPro" id="IPR015421">
    <property type="entry name" value="PyrdxlP-dep_Trfase_major"/>
</dbReference>
<dbReference type="GO" id="GO:0008168">
    <property type="term" value="F:methyltransferase activity"/>
    <property type="evidence" value="ECO:0007669"/>
    <property type="project" value="UniProtKB-KW"/>
</dbReference>
<feature type="modified residue" description="N6-(pyridoxal phosphate)lysine" evidence="8">
    <location>
        <position position="315"/>
    </location>
</feature>
<keyword evidence="7 8" id="KW-0663">Pyridoxal phosphate</keyword>
<accession>A0A1Y1WP51</accession>
<comment type="catalytic activity">
    <reaction evidence="1 9">
        <text>(6R)-5,10-methylene-5,6,7,8-tetrahydrofolate + glycine + H2O = (6S)-5,6,7,8-tetrahydrofolate + L-serine</text>
        <dbReference type="Rhea" id="RHEA:15481"/>
        <dbReference type="ChEBI" id="CHEBI:15377"/>
        <dbReference type="ChEBI" id="CHEBI:15636"/>
        <dbReference type="ChEBI" id="CHEBI:33384"/>
        <dbReference type="ChEBI" id="CHEBI:57305"/>
        <dbReference type="ChEBI" id="CHEBI:57453"/>
        <dbReference type="EC" id="2.1.2.1"/>
    </reaction>
</comment>
<dbReference type="SUPFAM" id="SSF53383">
    <property type="entry name" value="PLP-dependent transferases"/>
    <property type="match status" value="1"/>
</dbReference>
<reference evidence="11 12" key="2">
    <citation type="submission" date="2016-08" db="EMBL/GenBank/DDBJ databases">
        <title>Pervasive Adenine N6-methylation of Active Genes in Fungi.</title>
        <authorList>
            <consortium name="DOE Joint Genome Institute"/>
            <person name="Mondo S.J."/>
            <person name="Dannebaum R.O."/>
            <person name="Kuo R.C."/>
            <person name="Labutti K."/>
            <person name="Haridas S."/>
            <person name="Kuo A."/>
            <person name="Salamov A."/>
            <person name="Ahrendt S.R."/>
            <person name="Lipzen A."/>
            <person name="Sullivan W."/>
            <person name="Andreopoulos W.B."/>
            <person name="Clum A."/>
            <person name="Lindquist E."/>
            <person name="Daum C."/>
            <person name="Ramamoorthy G.K."/>
            <person name="Gryganskyi A."/>
            <person name="Culley D."/>
            <person name="Magnuson J.K."/>
            <person name="James T.Y."/>
            <person name="O'Malley M.A."/>
            <person name="Stajich J.E."/>
            <person name="Spatafora J.W."/>
            <person name="Visel A."/>
            <person name="Grigoriev I.V."/>
        </authorList>
    </citation>
    <scope>NUCLEOTIDE SEQUENCE [LARGE SCALE GENOMIC DNA]</scope>
    <source>
        <strain evidence="11 12">S4</strain>
    </source>
</reference>
<dbReference type="GO" id="GO:0019264">
    <property type="term" value="P:glycine biosynthetic process from serine"/>
    <property type="evidence" value="ECO:0007669"/>
    <property type="project" value="InterPro"/>
</dbReference>
<feature type="domain" description="Serine hydroxymethyltransferase-like" evidence="10">
    <location>
        <begin position="86"/>
        <end position="482"/>
    </location>
</feature>
<dbReference type="PANTHER" id="PTHR11680">
    <property type="entry name" value="SERINE HYDROXYMETHYLTRANSFERASE"/>
    <property type="match status" value="1"/>
</dbReference>
<evidence type="ECO:0000256" key="6">
    <source>
        <dbReference type="ARBA" id="ARBA00022679"/>
    </source>
</evidence>
<dbReference type="Gene3D" id="3.40.640.10">
    <property type="entry name" value="Type I PLP-dependent aspartate aminotransferase-like (Major domain)"/>
    <property type="match status" value="1"/>
</dbReference>
<evidence type="ECO:0000259" key="10">
    <source>
        <dbReference type="Pfam" id="PF00464"/>
    </source>
</evidence>
<comment type="caution">
    <text evidence="11">The sequence shown here is derived from an EMBL/GenBank/DDBJ whole genome shotgun (WGS) entry which is preliminary data.</text>
</comment>
<dbReference type="InterPro" id="IPR039429">
    <property type="entry name" value="SHMT-like_dom"/>
</dbReference>
<dbReference type="Gene3D" id="3.90.1150.10">
    <property type="entry name" value="Aspartate Aminotransferase, domain 1"/>
    <property type="match status" value="1"/>
</dbReference>
<dbReference type="STRING" id="1754192.A0A1Y1WP51"/>
<dbReference type="InterPro" id="IPR015422">
    <property type="entry name" value="PyrdxlP-dep_Trfase_small"/>
</dbReference>
<keyword evidence="5 9" id="KW-0554">One-carbon metabolism</keyword>
<dbReference type="PIRSF" id="PIRSF000412">
    <property type="entry name" value="SHMT"/>
    <property type="match status" value="1"/>
</dbReference>
<proteinExistence type="inferred from homology"/>
<name>A0A1Y1WP51_9FUNG</name>
<dbReference type="OrthoDB" id="10265628at2759"/>
<evidence type="ECO:0000256" key="9">
    <source>
        <dbReference type="RuleBase" id="RU000585"/>
    </source>
</evidence>
<evidence type="ECO:0000256" key="5">
    <source>
        <dbReference type="ARBA" id="ARBA00022563"/>
    </source>
</evidence>
<dbReference type="GO" id="GO:0004372">
    <property type="term" value="F:glycine hydroxymethyltransferase activity"/>
    <property type="evidence" value="ECO:0007669"/>
    <property type="project" value="UniProtKB-EC"/>
</dbReference>
<keyword evidence="6 9" id="KW-0808">Transferase</keyword>
<comment type="cofactor">
    <cofactor evidence="2 8 9">
        <name>pyridoxal 5'-phosphate</name>
        <dbReference type="ChEBI" id="CHEBI:597326"/>
    </cofactor>
</comment>
<dbReference type="EC" id="2.1.2.1" evidence="9"/>
<dbReference type="InterPro" id="IPR019798">
    <property type="entry name" value="Ser_HO-MeTrfase_PLP_BS"/>
</dbReference>
<reference evidence="11 12" key="1">
    <citation type="submission" date="2016-08" db="EMBL/GenBank/DDBJ databases">
        <title>A Parts List for Fungal Cellulosomes Revealed by Comparative Genomics.</title>
        <authorList>
            <consortium name="DOE Joint Genome Institute"/>
            <person name="Haitjema C.H."/>
            <person name="Gilmore S.P."/>
            <person name="Henske J.K."/>
            <person name="Solomon K.V."/>
            <person name="De Groot R."/>
            <person name="Kuo A."/>
            <person name="Mondo S.J."/>
            <person name="Salamov A.A."/>
            <person name="Labutti K."/>
            <person name="Zhao Z."/>
            <person name="Chiniquy J."/>
            <person name="Barry K."/>
            <person name="Brewer H.M."/>
            <person name="Purvine S.O."/>
            <person name="Wright A.T."/>
            <person name="Boxma B."/>
            <person name="Van Alen T."/>
            <person name="Hackstein J.H."/>
            <person name="Baker S.E."/>
            <person name="Grigoriev I.V."/>
            <person name="O'Malley M.A."/>
        </authorList>
    </citation>
    <scope>NUCLEOTIDE SEQUENCE [LARGE SCALE GENOMIC DNA]</scope>
    <source>
        <strain evidence="11 12">S4</strain>
    </source>
</reference>
<dbReference type="CDD" id="cd00378">
    <property type="entry name" value="SHMT"/>
    <property type="match status" value="1"/>
</dbReference>
<dbReference type="NCBIfam" id="NF000586">
    <property type="entry name" value="PRK00011.1"/>
    <property type="match status" value="1"/>
</dbReference>
<dbReference type="InterPro" id="IPR015424">
    <property type="entry name" value="PyrdxlP-dep_Trfase"/>
</dbReference>
<dbReference type="InterPro" id="IPR001085">
    <property type="entry name" value="Ser_HO-MeTrfase"/>
</dbReference>